<name>A0A2J5I9Z4_9EURO</name>
<dbReference type="AlphaFoldDB" id="A0A2J5I9Z4"/>
<reference evidence="2" key="1">
    <citation type="submission" date="2017-12" db="EMBL/GenBank/DDBJ databases">
        <authorList>
            <consortium name="DOE Joint Genome Institute"/>
            <person name="Mondo S.J."/>
            <person name="Kjaerbolling I."/>
            <person name="Vesth T.C."/>
            <person name="Frisvad J.C."/>
            <person name="Nybo J.L."/>
            <person name="Theobald S."/>
            <person name="Kuo A."/>
            <person name="Bowyer P."/>
            <person name="Matsuda Y."/>
            <person name="Lyhne E.K."/>
            <person name="Kogle M.E."/>
            <person name="Clum A."/>
            <person name="Lipzen A."/>
            <person name="Salamov A."/>
            <person name="Ngan C.Y."/>
            <person name="Daum C."/>
            <person name="Chiniquy J."/>
            <person name="Barry K."/>
            <person name="LaButti K."/>
            <person name="Haridas S."/>
            <person name="Simmons B.A."/>
            <person name="Magnuson J.K."/>
            <person name="Mortensen U.H."/>
            <person name="Larsen T.O."/>
            <person name="Grigoriev I.V."/>
            <person name="Baker S.E."/>
            <person name="Andersen M.R."/>
            <person name="Nordberg H.P."/>
            <person name="Cantor M.N."/>
            <person name="Hua S.X."/>
        </authorList>
    </citation>
    <scope>NUCLEOTIDE SEQUENCE [LARGE SCALE GENOMIC DNA]</scope>
    <source>
        <strain evidence="2">IBT 19404</strain>
    </source>
</reference>
<gene>
    <name evidence="1" type="ORF">BDW42DRAFT_189820</name>
</gene>
<organism evidence="1 2">
    <name type="scientific">Aspergillus taichungensis</name>
    <dbReference type="NCBI Taxonomy" id="482145"/>
    <lineage>
        <taxon>Eukaryota</taxon>
        <taxon>Fungi</taxon>
        <taxon>Dikarya</taxon>
        <taxon>Ascomycota</taxon>
        <taxon>Pezizomycotina</taxon>
        <taxon>Eurotiomycetes</taxon>
        <taxon>Eurotiomycetidae</taxon>
        <taxon>Eurotiales</taxon>
        <taxon>Aspergillaceae</taxon>
        <taxon>Aspergillus</taxon>
        <taxon>Aspergillus subgen. Circumdati</taxon>
    </lineage>
</organism>
<evidence type="ECO:0000313" key="2">
    <source>
        <dbReference type="Proteomes" id="UP000235023"/>
    </source>
</evidence>
<dbReference type="Proteomes" id="UP000235023">
    <property type="component" value="Unassembled WGS sequence"/>
</dbReference>
<proteinExistence type="predicted"/>
<keyword evidence="2" id="KW-1185">Reference proteome</keyword>
<evidence type="ECO:0000313" key="1">
    <source>
        <dbReference type="EMBL" id="PLN86902.1"/>
    </source>
</evidence>
<protein>
    <submittedName>
        <fullName evidence="1">Uncharacterized protein</fullName>
    </submittedName>
</protein>
<accession>A0A2J5I9Z4</accession>
<sequence length="114" mass="12878">MSFERGLQAINIHGTGRPRAIHGLSIQTESGTYYAGSCEAAPESMTLDAPDERLDEMEVQLSHVYSPAVTFRTNYDHEISSERTRGYRILGIYFRLDEQRVYSIGLIMSSESEI</sequence>
<dbReference type="EMBL" id="KZ559496">
    <property type="protein sequence ID" value="PLN86902.1"/>
    <property type="molecule type" value="Genomic_DNA"/>
</dbReference>